<dbReference type="STRING" id="497965.Cyan7822_1061"/>
<dbReference type="InterPro" id="IPR050960">
    <property type="entry name" value="AB_hydrolase_4_sf"/>
</dbReference>
<evidence type="ECO:0000259" key="3">
    <source>
        <dbReference type="Pfam" id="PF12697"/>
    </source>
</evidence>
<dbReference type="GO" id="GO:0034338">
    <property type="term" value="F:short-chain carboxylesterase activity"/>
    <property type="evidence" value="ECO:0007669"/>
    <property type="project" value="TreeGrafter"/>
</dbReference>
<dbReference type="SUPFAM" id="SSF53474">
    <property type="entry name" value="alpha/beta-Hydrolases"/>
    <property type="match status" value="1"/>
</dbReference>
<dbReference type="Gene3D" id="3.40.50.1820">
    <property type="entry name" value="alpha/beta hydrolase"/>
    <property type="match status" value="1"/>
</dbReference>
<accession>E0UEU0</accession>
<feature type="active site" description="Charge relay system" evidence="2">
    <location>
        <position position="282"/>
    </location>
</feature>
<dbReference type="AlphaFoldDB" id="E0UEU0"/>
<dbReference type="GO" id="GO:0047372">
    <property type="term" value="F:monoacylglycerol lipase activity"/>
    <property type="evidence" value="ECO:0007669"/>
    <property type="project" value="TreeGrafter"/>
</dbReference>
<dbReference type="Pfam" id="PF12697">
    <property type="entry name" value="Abhydrolase_6"/>
    <property type="match status" value="1"/>
</dbReference>
<dbReference type="PANTHER" id="PTHR10794">
    <property type="entry name" value="ABHYDROLASE DOMAIN-CONTAINING PROTEIN"/>
    <property type="match status" value="1"/>
</dbReference>
<sequence>MKPLYTPPLFLQKGLSMTLYMAFVAKRKWERTLTEPSPPYQPTIFTGAQEVPIFGLLALPKHPIGTIIATYGIIGTLEDQWILRILGRKAFAKGYAVVLFDWRGHGKTAQLSPTLMSDGLYEGKDFIKIANAALELGCPPPFWFSGYSLGGQLALWGVKEAETITQRSGLKSSDIGGGAVICPNLDSQRTLSYLVEDVWGKYLEKSIAKGLQQLAWQIRRSHPEAMDVDAIVQCNSIRKFDQQFVIEGLGFSTVEEYYAASSPLPFLKHLKKPTLILYAADDPLFAPSLIPDLRSACEGNPMIDLVITRYGGHVGYISSLACQRLYQDNDPWWAWNRVLEWFER</sequence>
<dbReference type="HOGENOM" id="CLU_793843_0_0_3"/>
<evidence type="ECO:0000313" key="5">
    <source>
        <dbReference type="Proteomes" id="UP000008206"/>
    </source>
</evidence>
<keyword evidence="5" id="KW-1185">Reference proteome</keyword>
<feature type="domain" description="AB hydrolase-1" evidence="3">
    <location>
        <begin position="88"/>
        <end position="316"/>
    </location>
</feature>
<dbReference type="eggNOG" id="COG0429">
    <property type="taxonomic scope" value="Bacteria"/>
</dbReference>
<evidence type="ECO:0000256" key="2">
    <source>
        <dbReference type="PIRSR" id="PIRSR005211-1"/>
    </source>
</evidence>
<feature type="active site" description="Charge relay system" evidence="2">
    <location>
        <position position="148"/>
    </location>
</feature>
<dbReference type="EMBL" id="CP002198">
    <property type="protein sequence ID" value="ADN13070.1"/>
    <property type="molecule type" value="Genomic_DNA"/>
</dbReference>
<gene>
    <name evidence="4" type="ordered locus">Cyan7822_1061</name>
</gene>
<dbReference type="KEGG" id="cyj:Cyan7822_1061"/>
<feature type="active site" description="Charge relay system" evidence="2">
    <location>
        <position position="313"/>
    </location>
</feature>
<dbReference type="PANTHER" id="PTHR10794:SF94">
    <property type="entry name" value="ESTERASE YHET-RELATED"/>
    <property type="match status" value="1"/>
</dbReference>
<dbReference type="RefSeq" id="WP_013321177.1">
    <property type="nucleotide sequence ID" value="NC_014501.1"/>
</dbReference>
<dbReference type="InterPro" id="IPR029058">
    <property type="entry name" value="AB_hydrolase_fold"/>
</dbReference>
<comment type="similarity">
    <text evidence="1">Belongs to the AB hydrolase superfamily. AB hydrolase 4 family.</text>
</comment>
<evidence type="ECO:0000313" key="4">
    <source>
        <dbReference type="EMBL" id="ADN13070.1"/>
    </source>
</evidence>
<protein>
    <submittedName>
        <fullName evidence="4">Alpha/beta hydrolase fold protein</fullName>
    </submittedName>
</protein>
<proteinExistence type="inferred from homology"/>
<organism evidence="4 5">
    <name type="scientific">Gloeothece verrucosa (strain PCC 7822)</name>
    <name type="common">Cyanothece sp. (strain PCC 7822)</name>
    <dbReference type="NCBI Taxonomy" id="497965"/>
    <lineage>
        <taxon>Bacteria</taxon>
        <taxon>Bacillati</taxon>
        <taxon>Cyanobacteriota</taxon>
        <taxon>Cyanophyceae</taxon>
        <taxon>Oscillatoriophycideae</taxon>
        <taxon>Chroococcales</taxon>
        <taxon>Aphanothecaceae</taxon>
        <taxon>Gloeothece</taxon>
        <taxon>Gloeothece verrucosa</taxon>
    </lineage>
</organism>
<dbReference type="ESTHER" id="cyap2-e0ueu0">
    <property type="family name" value="abh_upf0017"/>
</dbReference>
<name>E0UEU0_GLOV7</name>
<dbReference type="OrthoDB" id="457503at2"/>
<keyword evidence="4" id="KW-0378">Hydrolase</keyword>
<dbReference type="Proteomes" id="UP000008206">
    <property type="component" value="Chromosome"/>
</dbReference>
<dbReference type="InterPro" id="IPR012020">
    <property type="entry name" value="ABHD4"/>
</dbReference>
<dbReference type="PIRSF" id="PIRSF005211">
    <property type="entry name" value="Ab_hydro_YheT"/>
    <property type="match status" value="1"/>
</dbReference>
<reference evidence="5" key="1">
    <citation type="journal article" date="2011" name="MBio">
        <title>Novel metabolic attributes of the genus Cyanothece, comprising a group of unicellular nitrogen-fixing Cyanobacteria.</title>
        <authorList>
            <person name="Bandyopadhyay A."/>
            <person name="Elvitigala T."/>
            <person name="Welsh E."/>
            <person name="Stockel J."/>
            <person name="Liberton M."/>
            <person name="Min H."/>
            <person name="Sherman L.A."/>
            <person name="Pakrasi H.B."/>
        </authorList>
    </citation>
    <scope>NUCLEOTIDE SEQUENCE [LARGE SCALE GENOMIC DNA]</scope>
    <source>
        <strain evidence="5">PCC 7822</strain>
    </source>
</reference>
<evidence type="ECO:0000256" key="1">
    <source>
        <dbReference type="ARBA" id="ARBA00010884"/>
    </source>
</evidence>
<dbReference type="InterPro" id="IPR000073">
    <property type="entry name" value="AB_hydrolase_1"/>
</dbReference>